<dbReference type="Ensembl" id="ENSMFAT00000081054.1">
    <property type="protein sequence ID" value="ENSMFAP00000059167.1"/>
    <property type="gene ID" value="ENSMFAG00000048887.1"/>
</dbReference>
<evidence type="ECO:0000313" key="1">
    <source>
        <dbReference type="Ensembl" id="ENSMFAP00000059167.1"/>
    </source>
</evidence>
<reference evidence="1 2" key="1">
    <citation type="submission" date="2013-03" db="EMBL/GenBank/DDBJ databases">
        <authorList>
            <person name="Warren W."/>
            <person name="Wilson R.K."/>
        </authorList>
    </citation>
    <scope>NUCLEOTIDE SEQUENCE</scope>
</reference>
<reference evidence="1" key="3">
    <citation type="submission" date="2025-09" db="UniProtKB">
        <authorList>
            <consortium name="Ensembl"/>
        </authorList>
    </citation>
    <scope>IDENTIFICATION</scope>
</reference>
<name>A0A7N9D5T0_MACFA</name>
<reference evidence="1" key="2">
    <citation type="submission" date="2025-08" db="UniProtKB">
        <authorList>
            <consortium name="Ensembl"/>
        </authorList>
    </citation>
    <scope>IDENTIFICATION</scope>
</reference>
<dbReference type="GeneTree" id="ENSGT00940000161627"/>
<protein>
    <submittedName>
        <fullName evidence="1">Uncharacterized protein</fullName>
    </submittedName>
</protein>
<dbReference type="AlphaFoldDB" id="A0A7N9D5T0"/>
<accession>A0A7N9D5T0</accession>
<evidence type="ECO:0000313" key="2">
    <source>
        <dbReference type="Proteomes" id="UP000233100"/>
    </source>
</evidence>
<dbReference type="Proteomes" id="UP000233100">
    <property type="component" value="Chromosome 2"/>
</dbReference>
<sequence>DRVSLSHVGWSAVAHLSSIQSPPPGFRRFFCPSLPSSCNYRCVPPHPANFCIFSRDGFHHVGPAGLKLLTSGDPTASASQSTRITGVSHTAQPINHVMFH</sequence>
<dbReference type="PRINTS" id="PR02045">
    <property type="entry name" value="F138DOMAIN"/>
</dbReference>
<dbReference type="PANTHER" id="PTHR46254">
    <property type="entry name" value="PROTEIN GVQW1-RELATED"/>
    <property type="match status" value="1"/>
</dbReference>
<dbReference type="PANTHER" id="PTHR46254:SF3">
    <property type="entry name" value="SECRETED PROTEIN"/>
    <property type="match status" value="1"/>
</dbReference>
<keyword evidence="2" id="KW-1185">Reference proteome</keyword>
<proteinExistence type="predicted"/>
<organism evidence="1 2">
    <name type="scientific">Macaca fascicularis</name>
    <name type="common">Crab-eating macaque</name>
    <name type="synonym">Cynomolgus monkey</name>
    <dbReference type="NCBI Taxonomy" id="9541"/>
    <lineage>
        <taxon>Eukaryota</taxon>
        <taxon>Metazoa</taxon>
        <taxon>Chordata</taxon>
        <taxon>Craniata</taxon>
        <taxon>Vertebrata</taxon>
        <taxon>Euteleostomi</taxon>
        <taxon>Mammalia</taxon>
        <taxon>Eutheria</taxon>
        <taxon>Euarchontoglires</taxon>
        <taxon>Primates</taxon>
        <taxon>Haplorrhini</taxon>
        <taxon>Catarrhini</taxon>
        <taxon>Cercopithecidae</taxon>
        <taxon>Cercopithecinae</taxon>
        <taxon>Macaca</taxon>
    </lineage>
</organism>